<protein>
    <submittedName>
        <fullName evidence="1">Uncharacterized protein</fullName>
    </submittedName>
</protein>
<accession>A0A8S5UBE8</accession>
<evidence type="ECO:0000313" key="1">
    <source>
        <dbReference type="EMBL" id="DAF91722.1"/>
    </source>
</evidence>
<proteinExistence type="predicted"/>
<dbReference type="EMBL" id="BK016059">
    <property type="protein sequence ID" value="DAF91722.1"/>
    <property type="molecule type" value="Genomic_DNA"/>
</dbReference>
<organism evidence="1">
    <name type="scientific">Siphoviridae sp. ct8Cp41</name>
    <dbReference type="NCBI Taxonomy" id="2825358"/>
    <lineage>
        <taxon>Viruses</taxon>
        <taxon>Duplodnaviria</taxon>
        <taxon>Heunggongvirae</taxon>
        <taxon>Uroviricota</taxon>
        <taxon>Caudoviricetes</taxon>
    </lineage>
</organism>
<sequence length="56" mass="6449">MRSCIERAFQRLRGYCAKKTNCDNCRFVDNKGDCVLNITVPCDWKMPEESGDSNDD</sequence>
<name>A0A8S5UBE8_9CAUD</name>
<reference evidence="1" key="1">
    <citation type="journal article" date="2021" name="Proc. Natl. Acad. Sci. U.S.A.">
        <title>A Catalog of Tens of Thousands of Viruses from Human Metagenomes Reveals Hidden Associations with Chronic Diseases.</title>
        <authorList>
            <person name="Tisza M.J."/>
            <person name="Buck C.B."/>
        </authorList>
    </citation>
    <scope>NUCLEOTIDE SEQUENCE</scope>
    <source>
        <strain evidence="1">Ct8Cp41</strain>
    </source>
</reference>